<keyword evidence="9" id="KW-1185">Reference proteome</keyword>
<feature type="transmembrane region" description="Helical" evidence="6">
    <location>
        <begin position="39"/>
        <end position="60"/>
    </location>
</feature>
<keyword evidence="4 6" id="KW-1133">Transmembrane helix</keyword>
<dbReference type="PANTHER" id="PTHR32322:SF18">
    <property type="entry name" value="S-ADENOSYLMETHIONINE_S-ADENOSYLHOMOCYSTEINE TRANSPORTER"/>
    <property type="match status" value="1"/>
</dbReference>
<feature type="transmembrane region" description="Helical" evidence="6">
    <location>
        <begin position="12"/>
        <end position="33"/>
    </location>
</feature>
<dbReference type="Proteomes" id="UP000388235">
    <property type="component" value="Chromosome"/>
</dbReference>
<evidence type="ECO:0000256" key="5">
    <source>
        <dbReference type="ARBA" id="ARBA00023136"/>
    </source>
</evidence>
<dbReference type="AlphaFoldDB" id="A0A5Q2Q836"/>
<dbReference type="KEGG" id="llp:GH975_09335"/>
<reference evidence="8 9" key="1">
    <citation type="submission" date="2019-11" db="EMBL/GenBank/DDBJ databases">
        <authorList>
            <person name="Khan S.A."/>
            <person name="Jeon C.O."/>
            <person name="Chun B.H."/>
        </authorList>
    </citation>
    <scope>NUCLEOTIDE SEQUENCE [LARGE SCALE GENOMIC DNA]</scope>
    <source>
        <strain evidence="8 9">IMCC 1097</strain>
    </source>
</reference>
<gene>
    <name evidence="8" type="ORF">GH975_09335</name>
</gene>
<evidence type="ECO:0000256" key="4">
    <source>
        <dbReference type="ARBA" id="ARBA00022989"/>
    </source>
</evidence>
<keyword evidence="5 6" id="KW-0472">Membrane</keyword>
<feature type="transmembrane region" description="Helical" evidence="6">
    <location>
        <begin position="188"/>
        <end position="207"/>
    </location>
</feature>
<dbReference type="SUPFAM" id="SSF103481">
    <property type="entry name" value="Multidrug resistance efflux transporter EmrE"/>
    <property type="match status" value="2"/>
</dbReference>
<keyword evidence="2" id="KW-1003">Cell membrane</keyword>
<feature type="domain" description="EamA" evidence="7">
    <location>
        <begin position="14"/>
        <end position="143"/>
    </location>
</feature>
<feature type="transmembrane region" description="Helical" evidence="6">
    <location>
        <begin position="72"/>
        <end position="89"/>
    </location>
</feature>
<keyword evidence="3 6" id="KW-0812">Transmembrane</keyword>
<dbReference type="InterPro" id="IPR037185">
    <property type="entry name" value="EmrE-like"/>
</dbReference>
<evidence type="ECO:0000313" key="9">
    <source>
        <dbReference type="Proteomes" id="UP000388235"/>
    </source>
</evidence>
<feature type="transmembrane region" description="Helical" evidence="6">
    <location>
        <begin position="250"/>
        <end position="269"/>
    </location>
</feature>
<feature type="transmembrane region" description="Helical" evidence="6">
    <location>
        <begin position="158"/>
        <end position="176"/>
    </location>
</feature>
<dbReference type="GO" id="GO:0005886">
    <property type="term" value="C:plasma membrane"/>
    <property type="evidence" value="ECO:0007669"/>
    <property type="project" value="UniProtKB-SubCell"/>
</dbReference>
<evidence type="ECO:0000256" key="6">
    <source>
        <dbReference type="SAM" id="Phobius"/>
    </source>
</evidence>
<evidence type="ECO:0000256" key="2">
    <source>
        <dbReference type="ARBA" id="ARBA00022475"/>
    </source>
</evidence>
<dbReference type="PANTHER" id="PTHR32322">
    <property type="entry name" value="INNER MEMBRANE TRANSPORTER"/>
    <property type="match status" value="1"/>
</dbReference>
<comment type="subcellular location">
    <subcellularLocation>
        <location evidence="1">Cell membrane</location>
        <topology evidence="1">Multi-pass membrane protein</topology>
    </subcellularLocation>
</comment>
<feature type="transmembrane region" description="Helical" evidence="6">
    <location>
        <begin position="101"/>
        <end position="121"/>
    </location>
</feature>
<feature type="transmembrane region" description="Helical" evidence="6">
    <location>
        <begin position="219"/>
        <end position="238"/>
    </location>
</feature>
<evidence type="ECO:0000313" key="8">
    <source>
        <dbReference type="EMBL" id="QGG80759.1"/>
    </source>
</evidence>
<dbReference type="OrthoDB" id="5584577at2"/>
<feature type="domain" description="EamA" evidence="7">
    <location>
        <begin position="158"/>
        <end position="292"/>
    </location>
</feature>
<feature type="transmembrane region" description="Helical" evidence="6">
    <location>
        <begin position="275"/>
        <end position="293"/>
    </location>
</feature>
<proteinExistence type="predicted"/>
<dbReference type="InterPro" id="IPR000620">
    <property type="entry name" value="EamA_dom"/>
</dbReference>
<dbReference type="EMBL" id="CP045871">
    <property type="protein sequence ID" value="QGG80759.1"/>
    <property type="molecule type" value="Genomic_DNA"/>
</dbReference>
<evidence type="ECO:0000256" key="1">
    <source>
        <dbReference type="ARBA" id="ARBA00004651"/>
    </source>
</evidence>
<sequence length="303" mass="32700">MNHYRENAMAWGALIIAMLIWSSSFVASKFVLVDFTPEQAVGIRLLLAAAATLPWLLIWGREPIKRMRAEHWKWLIIMSLFEPCLYFLAEMNGLLYTSASAAGLVTSTLPIWIAIGAWLLLKERLSRNLIIGLGLALSGTLTMTALGEANVAAPNPLLGNALMVVATLMAAGYVLVAKRLTAELSPWLVTVLQIWVGAVFFVPFLLLNPPDLSTPSTTAWQAMVWLGLVVSIGAYGLYNLGISQVPAQVAGLSVNLLPLFTLVLAAVILGERLNVGEMAGAMLILIGILVAVWPTRVAQSPSK</sequence>
<feature type="transmembrane region" description="Helical" evidence="6">
    <location>
        <begin position="128"/>
        <end position="146"/>
    </location>
</feature>
<organism evidence="8 9">
    <name type="scientific">Litorivicinus lipolyticus</name>
    <dbReference type="NCBI Taxonomy" id="418701"/>
    <lineage>
        <taxon>Bacteria</taxon>
        <taxon>Pseudomonadati</taxon>
        <taxon>Pseudomonadota</taxon>
        <taxon>Gammaproteobacteria</taxon>
        <taxon>Oceanospirillales</taxon>
        <taxon>Litorivicinaceae</taxon>
        <taxon>Litorivicinus</taxon>
    </lineage>
</organism>
<evidence type="ECO:0000256" key="3">
    <source>
        <dbReference type="ARBA" id="ARBA00022692"/>
    </source>
</evidence>
<dbReference type="InterPro" id="IPR050638">
    <property type="entry name" value="AA-Vitamin_Transporters"/>
</dbReference>
<accession>A0A5Q2Q836</accession>
<protein>
    <submittedName>
        <fullName evidence="8">EamA family transporter</fullName>
    </submittedName>
</protein>
<name>A0A5Q2Q836_9GAMM</name>
<dbReference type="RefSeq" id="WP_153714263.1">
    <property type="nucleotide sequence ID" value="NZ_CP045871.1"/>
</dbReference>
<evidence type="ECO:0000259" key="7">
    <source>
        <dbReference type="Pfam" id="PF00892"/>
    </source>
</evidence>
<dbReference type="Pfam" id="PF00892">
    <property type="entry name" value="EamA"/>
    <property type="match status" value="2"/>
</dbReference>